<dbReference type="InterPro" id="IPR036249">
    <property type="entry name" value="Thioredoxin-like_sf"/>
</dbReference>
<dbReference type="CDD" id="cd03191">
    <property type="entry name" value="GST_C_Zeta"/>
    <property type="match status" value="1"/>
</dbReference>
<comment type="pathway">
    <text evidence="3">Amino-acid degradation; L-phenylalanine degradation; acetoacetate and fumarate from L-phenylalanine: step 5/6.</text>
</comment>
<dbReference type="NCBIfam" id="TIGR01262">
    <property type="entry name" value="maiA"/>
    <property type="match status" value="1"/>
</dbReference>
<dbReference type="PROSITE" id="PS50405">
    <property type="entry name" value="GST_CTER"/>
    <property type="match status" value="1"/>
</dbReference>
<evidence type="ECO:0000256" key="6">
    <source>
        <dbReference type="ARBA" id="ARBA00022878"/>
    </source>
</evidence>
<dbReference type="GeneID" id="108670674"/>
<dbReference type="PANTHER" id="PTHR42673:SF4">
    <property type="entry name" value="MALEYLACETOACETATE ISOMERASE"/>
    <property type="match status" value="1"/>
</dbReference>
<dbReference type="SUPFAM" id="SSF52833">
    <property type="entry name" value="Thioredoxin-like"/>
    <property type="match status" value="1"/>
</dbReference>
<dbReference type="FunFam" id="1.20.1050.10:FF:000010">
    <property type="entry name" value="Maleylacetoacetate isomerase isoform 1"/>
    <property type="match status" value="1"/>
</dbReference>
<dbReference type="Gene3D" id="3.40.30.10">
    <property type="entry name" value="Glutaredoxin"/>
    <property type="match status" value="1"/>
</dbReference>
<dbReference type="PROSITE" id="PS50404">
    <property type="entry name" value="GST_NTER"/>
    <property type="match status" value="1"/>
</dbReference>
<evidence type="ECO:0000259" key="8">
    <source>
        <dbReference type="PROSITE" id="PS50404"/>
    </source>
</evidence>
<proteinExistence type="inferred from homology"/>
<keyword evidence="11" id="KW-0413">Isomerase</keyword>
<dbReference type="EC" id="5.2.1.2" evidence="5"/>
<dbReference type="Proteomes" id="UP000694843">
    <property type="component" value="Unplaced"/>
</dbReference>
<feature type="domain" description="GST C-terminal" evidence="9">
    <location>
        <begin position="90"/>
        <end position="210"/>
    </location>
</feature>
<dbReference type="AlphaFoldDB" id="A0A8B7NK14"/>
<dbReference type="SFLD" id="SFLDG00358">
    <property type="entry name" value="Main_(cytGST)"/>
    <property type="match status" value="1"/>
</dbReference>
<dbReference type="RefSeq" id="XP_018013646.1">
    <property type="nucleotide sequence ID" value="XM_018158157.2"/>
</dbReference>
<dbReference type="GO" id="GO:0005739">
    <property type="term" value="C:mitochondrion"/>
    <property type="evidence" value="ECO:0007669"/>
    <property type="project" value="TreeGrafter"/>
</dbReference>
<dbReference type="OMA" id="VYNAHRF"/>
<dbReference type="Pfam" id="PF14497">
    <property type="entry name" value="GST_C_3"/>
    <property type="match status" value="1"/>
</dbReference>
<comment type="cofactor">
    <cofactor evidence="2">
        <name>glutathione</name>
        <dbReference type="ChEBI" id="CHEBI:57925"/>
    </cofactor>
</comment>
<evidence type="ECO:0000313" key="11">
    <source>
        <dbReference type="RefSeq" id="XP_018013646.1"/>
    </source>
</evidence>
<accession>A0A8B7NK14</accession>
<keyword evidence="6" id="KW-0828">Tyrosine catabolism</keyword>
<reference evidence="11" key="1">
    <citation type="submission" date="2025-08" db="UniProtKB">
        <authorList>
            <consortium name="RefSeq"/>
        </authorList>
    </citation>
    <scope>IDENTIFICATION</scope>
    <source>
        <tissue evidence="11">Whole organism</tissue>
    </source>
</reference>
<dbReference type="Gene3D" id="1.20.1050.10">
    <property type="match status" value="1"/>
</dbReference>
<evidence type="ECO:0000256" key="5">
    <source>
        <dbReference type="ARBA" id="ARBA00013199"/>
    </source>
</evidence>
<dbReference type="GO" id="GO:0006572">
    <property type="term" value="P:L-tyrosine catabolic process"/>
    <property type="evidence" value="ECO:0007669"/>
    <property type="project" value="UniProtKB-KW"/>
</dbReference>
<dbReference type="GO" id="GO:0016034">
    <property type="term" value="F:maleylacetoacetate isomerase activity"/>
    <property type="evidence" value="ECO:0007669"/>
    <property type="project" value="UniProtKB-EC"/>
</dbReference>
<evidence type="ECO:0000256" key="2">
    <source>
        <dbReference type="ARBA" id="ARBA00001955"/>
    </source>
</evidence>
<gene>
    <name evidence="11" type="primary">LOC108670674</name>
</gene>
<dbReference type="GO" id="GO:0006559">
    <property type="term" value="P:L-phenylalanine catabolic process"/>
    <property type="evidence" value="ECO:0007669"/>
    <property type="project" value="UniProtKB-UniPathway"/>
</dbReference>
<evidence type="ECO:0000313" key="10">
    <source>
        <dbReference type="Proteomes" id="UP000694843"/>
    </source>
</evidence>
<dbReference type="KEGG" id="hazt:108670674"/>
<dbReference type="OrthoDB" id="202840at2759"/>
<evidence type="ECO:0000256" key="3">
    <source>
        <dbReference type="ARBA" id="ARBA00004671"/>
    </source>
</evidence>
<dbReference type="InterPro" id="IPR034333">
    <property type="entry name" value="GST_Zeta_N"/>
</dbReference>
<dbReference type="GO" id="GO:0006749">
    <property type="term" value="P:glutathione metabolic process"/>
    <property type="evidence" value="ECO:0007669"/>
    <property type="project" value="TreeGrafter"/>
</dbReference>
<sequence length="213" mass="23432">MSLDKLVLYSYFRSSSAWRIRLVLAMKGVEYEYSAVNLLKGEQTGEDFLKLNPLGQVPALLTEGQVITQSAAIFEYLEEKYPEPALLPKDKLLRAKVREASQVIVAGIQPLQNLKVIQALPEEQRKPWAADAIIKGFTALEKLLEKSSGKYCVGDAVSWADCCLVPQIFNAGRFGVDMAAFPIISRIGAALGELEAFKAAHPTQMSDCPADLK</sequence>
<dbReference type="InterPro" id="IPR004046">
    <property type="entry name" value="GST_C"/>
</dbReference>
<keyword evidence="10" id="KW-1185">Reference proteome</keyword>
<evidence type="ECO:0000259" key="9">
    <source>
        <dbReference type="PROSITE" id="PS50405"/>
    </source>
</evidence>
<dbReference type="InterPro" id="IPR036282">
    <property type="entry name" value="Glutathione-S-Trfase_C_sf"/>
</dbReference>
<keyword evidence="7" id="KW-0585">Phenylalanine catabolism</keyword>
<evidence type="ECO:0000256" key="7">
    <source>
        <dbReference type="ARBA" id="ARBA00023232"/>
    </source>
</evidence>
<evidence type="ECO:0000256" key="4">
    <source>
        <dbReference type="ARBA" id="ARBA00010007"/>
    </source>
</evidence>
<dbReference type="SUPFAM" id="SSF47616">
    <property type="entry name" value="GST C-terminal domain-like"/>
    <property type="match status" value="1"/>
</dbReference>
<dbReference type="InterPro" id="IPR040079">
    <property type="entry name" value="Glutathione_S-Trfase"/>
</dbReference>
<name>A0A8B7NK14_HYAAZ</name>
<protein>
    <recommendedName>
        <fullName evidence="5">maleylacetoacetate isomerase</fullName>
        <ecNumber evidence="5">5.2.1.2</ecNumber>
    </recommendedName>
</protein>
<dbReference type="InterPro" id="IPR005955">
    <property type="entry name" value="GST_Zeta"/>
</dbReference>
<dbReference type="Pfam" id="PF02798">
    <property type="entry name" value="GST_N"/>
    <property type="match status" value="1"/>
</dbReference>
<dbReference type="UniPathway" id="UPA00139">
    <property type="reaction ID" value="UER00340"/>
</dbReference>
<organism evidence="10 11">
    <name type="scientific">Hyalella azteca</name>
    <name type="common">Amphipod</name>
    <dbReference type="NCBI Taxonomy" id="294128"/>
    <lineage>
        <taxon>Eukaryota</taxon>
        <taxon>Metazoa</taxon>
        <taxon>Ecdysozoa</taxon>
        <taxon>Arthropoda</taxon>
        <taxon>Crustacea</taxon>
        <taxon>Multicrustacea</taxon>
        <taxon>Malacostraca</taxon>
        <taxon>Eumalacostraca</taxon>
        <taxon>Peracarida</taxon>
        <taxon>Amphipoda</taxon>
        <taxon>Senticaudata</taxon>
        <taxon>Talitrida</taxon>
        <taxon>Talitroidea</taxon>
        <taxon>Hyalellidae</taxon>
        <taxon>Hyalella</taxon>
    </lineage>
</organism>
<dbReference type="InterPro" id="IPR034330">
    <property type="entry name" value="GST_Zeta_C"/>
</dbReference>
<evidence type="ECO:0000256" key="1">
    <source>
        <dbReference type="ARBA" id="ARBA00001622"/>
    </source>
</evidence>
<dbReference type="CDD" id="cd03042">
    <property type="entry name" value="GST_N_Zeta"/>
    <property type="match status" value="1"/>
</dbReference>
<dbReference type="SFLD" id="SFLDS00019">
    <property type="entry name" value="Glutathione_Transferase_(cytos"/>
    <property type="match status" value="1"/>
</dbReference>
<dbReference type="InterPro" id="IPR010987">
    <property type="entry name" value="Glutathione-S-Trfase_C-like"/>
</dbReference>
<feature type="domain" description="GST N-terminal" evidence="8">
    <location>
        <begin position="4"/>
        <end position="85"/>
    </location>
</feature>
<comment type="catalytic activity">
    <reaction evidence="1">
        <text>4-maleylacetoacetate = 4-fumarylacetoacetate</text>
        <dbReference type="Rhea" id="RHEA:14817"/>
        <dbReference type="ChEBI" id="CHEBI:17105"/>
        <dbReference type="ChEBI" id="CHEBI:18034"/>
        <dbReference type="EC" id="5.2.1.2"/>
    </reaction>
</comment>
<dbReference type="InterPro" id="IPR004045">
    <property type="entry name" value="Glutathione_S-Trfase_N"/>
</dbReference>
<dbReference type="GO" id="GO:0004364">
    <property type="term" value="F:glutathione transferase activity"/>
    <property type="evidence" value="ECO:0007669"/>
    <property type="project" value="TreeGrafter"/>
</dbReference>
<comment type="similarity">
    <text evidence="4">Belongs to the GST superfamily. Zeta family.</text>
</comment>
<dbReference type="PANTHER" id="PTHR42673">
    <property type="entry name" value="MALEYLACETOACETATE ISOMERASE"/>
    <property type="match status" value="1"/>
</dbReference>